<dbReference type="OrthoDB" id="77526at2157"/>
<dbReference type="KEGG" id="mcub:MCBB_0807"/>
<feature type="region of interest" description="Disordered" evidence="1">
    <location>
        <begin position="138"/>
        <end position="229"/>
    </location>
</feature>
<keyword evidence="2" id="KW-0812">Transmembrane</keyword>
<dbReference type="InterPro" id="IPR036365">
    <property type="entry name" value="PGBD-like_sf"/>
</dbReference>
<evidence type="ECO:0000313" key="5">
    <source>
        <dbReference type="Proteomes" id="UP000094707"/>
    </source>
</evidence>
<feature type="domain" description="Peptidoglycan binding-like" evidence="3">
    <location>
        <begin position="77"/>
        <end position="133"/>
    </location>
</feature>
<dbReference type="AlphaFoldDB" id="A0A1D3L1E2"/>
<organism evidence="4 5">
    <name type="scientific">Methanobacterium congolense</name>
    <dbReference type="NCBI Taxonomy" id="118062"/>
    <lineage>
        <taxon>Archaea</taxon>
        <taxon>Methanobacteriati</taxon>
        <taxon>Methanobacteriota</taxon>
        <taxon>Methanomada group</taxon>
        <taxon>Methanobacteria</taxon>
        <taxon>Methanobacteriales</taxon>
        <taxon>Methanobacteriaceae</taxon>
        <taxon>Methanobacterium</taxon>
    </lineage>
</organism>
<keyword evidence="2" id="KW-1133">Transmembrane helix</keyword>
<keyword evidence="2" id="KW-0472">Membrane</keyword>
<feature type="transmembrane region" description="Helical" evidence="2">
    <location>
        <begin position="27"/>
        <end position="46"/>
    </location>
</feature>
<reference evidence="4 5" key="1">
    <citation type="submission" date="2016-08" db="EMBL/GenBank/DDBJ databases">
        <authorList>
            <person name="Seilhamer J.J."/>
        </authorList>
    </citation>
    <scope>NUCLEOTIDE SEQUENCE [LARGE SCALE GENOMIC DNA]</scope>
    <source>
        <strain evidence="4">Buetzberg</strain>
    </source>
</reference>
<accession>A0A1D3L1E2</accession>
<dbReference type="GeneID" id="30411658"/>
<keyword evidence="5" id="KW-1185">Reference proteome</keyword>
<feature type="compositionally biased region" description="Low complexity" evidence="1">
    <location>
        <begin position="145"/>
        <end position="183"/>
    </location>
</feature>
<dbReference type="SUPFAM" id="SSF47090">
    <property type="entry name" value="PGBD-like"/>
    <property type="match status" value="1"/>
</dbReference>
<evidence type="ECO:0000313" key="4">
    <source>
        <dbReference type="EMBL" id="SCG85373.1"/>
    </source>
</evidence>
<dbReference type="EMBL" id="LT607756">
    <property type="protein sequence ID" value="SCG85373.1"/>
    <property type="molecule type" value="Genomic_DNA"/>
</dbReference>
<dbReference type="Proteomes" id="UP000094707">
    <property type="component" value="Chromosome I"/>
</dbReference>
<evidence type="ECO:0000259" key="3">
    <source>
        <dbReference type="Pfam" id="PF01471"/>
    </source>
</evidence>
<dbReference type="Gene3D" id="1.10.101.10">
    <property type="entry name" value="PGBD-like superfamily/PGBD"/>
    <property type="match status" value="1"/>
</dbReference>
<name>A0A1D3L1E2_9EURY</name>
<dbReference type="PATRIC" id="fig|129848.4.peg.810"/>
<dbReference type="RefSeq" id="WP_084789756.1">
    <property type="nucleotide sequence ID" value="NZ_LT607756.1"/>
</dbReference>
<dbReference type="InterPro" id="IPR036366">
    <property type="entry name" value="PGBDSf"/>
</dbReference>
<evidence type="ECO:0000256" key="1">
    <source>
        <dbReference type="SAM" id="MobiDB-lite"/>
    </source>
</evidence>
<dbReference type="Pfam" id="PF01471">
    <property type="entry name" value="PG_binding_1"/>
    <property type="match status" value="1"/>
</dbReference>
<evidence type="ECO:0000256" key="2">
    <source>
        <dbReference type="SAM" id="Phobius"/>
    </source>
</evidence>
<proteinExistence type="predicted"/>
<feature type="compositionally biased region" description="Low complexity" evidence="1">
    <location>
        <begin position="196"/>
        <end position="229"/>
    </location>
</feature>
<gene>
    <name evidence="4" type="primary">sleB</name>
    <name evidence="4" type="ORF">MCBB_0807</name>
</gene>
<dbReference type="InterPro" id="IPR002477">
    <property type="entry name" value="Peptidoglycan-bd-like"/>
</dbReference>
<protein>
    <submittedName>
        <fullName evidence="4">Spore cortex-lytic enzyme</fullName>
    </submittedName>
</protein>
<sequence>MCLSGGDCCSFQQSGHGGDKIKRKTTYATIFALCVMFTVLPFAGAAETQNTNVTQSTDQNTVGTNAVTDNGLEIGATGDQVVTLQKWLQNQGYYTGKIDGSFGPYTKLAVKYFQTDSNITVDGWVANETVGAMTQLTGKNPFTVTSGTSTSSTGSSTDSTSSTTSSSDSTSSDSDSSTDSSSDPTYDSEGSDVSASTTSTTSTSSTTSTKTSTKTTTKTTSTSSSSGSTLSEILASGANYGYSHSASTASGMVSSGSGDCWAMSAYLYSKLSAAGITSRIVQYSTSYSSRHRSVQLYGSSGWYDVPYSSYGYNTLFYATSSKPGMTVIASS</sequence>